<name>A0ABW3LBD4_9BACL</name>
<dbReference type="SUPFAM" id="SSF51695">
    <property type="entry name" value="PLC-like phosphodiesterases"/>
    <property type="match status" value="1"/>
</dbReference>
<dbReference type="PANTHER" id="PTHR46211">
    <property type="entry name" value="GLYCEROPHOSPHORYL DIESTER PHOSPHODIESTERASE"/>
    <property type="match status" value="1"/>
</dbReference>
<dbReference type="CDD" id="cd08601">
    <property type="entry name" value="GDPD_SaGlpQ_like"/>
    <property type="match status" value="1"/>
</dbReference>
<dbReference type="Pfam" id="PF03009">
    <property type="entry name" value="GDPD"/>
    <property type="match status" value="1"/>
</dbReference>
<feature type="transmembrane region" description="Helical" evidence="1">
    <location>
        <begin position="7"/>
        <end position="24"/>
    </location>
</feature>
<keyword evidence="1" id="KW-1133">Transmembrane helix</keyword>
<dbReference type="PANTHER" id="PTHR46211:SF7">
    <property type="entry name" value="GLYCEROPHOSPHODIESTER PHOSPHODIESTERASE"/>
    <property type="match status" value="1"/>
</dbReference>
<dbReference type="RefSeq" id="WP_379082499.1">
    <property type="nucleotide sequence ID" value="NZ_JBHTKI010000014.1"/>
</dbReference>
<organism evidence="3 4">
    <name type="scientific">Metaplanococcus flavidus</name>
    <dbReference type="NCBI Taxonomy" id="569883"/>
    <lineage>
        <taxon>Bacteria</taxon>
        <taxon>Bacillati</taxon>
        <taxon>Bacillota</taxon>
        <taxon>Bacilli</taxon>
        <taxon>Bacillales</taxon>
        <taxon>Caryophanaceae</taxon>
        <taxon>Metaplanococcus</taxon>
    </lineage>
</organism>
<proteinExistence type="predicted"/>
<dbReference type="Gene3D" id="3.20.20.190">
    <property type="entry name" value="Phosphatidylinositol (PI) phosphodiesterase"/>
    <property type="match status" value="1"/>
</dbReference>
<dbReference type="InterPro" id="IPR030395">
    <property type="entry name" value="GP_PDE_dom"/>
</dbReference>
<keyword evidence="1" id="KW-0472">Membrane</keyword>
<evidence type="ECO:0000313" key="4">
    <source>
        <dbReference type="Proteomes" id="UP001597109"/>
    </source>
</evidence>
<feature type="domain" description="GP-PDE" evidence="2">
    <location>
        <begin position="41"/>
        <end position="293"/>
    </location>
</feature>
<gene>
    <name evidence="3" type="ORF">ACFQ1X_10735</name>
</gene>
<dbReference type="InterPro" id="IPR017946">
    <property type="entry name" value="PLC-like_Pdiesterase_TIM-brl"/>
</dbReference>
<keyword evidence="1" id="KW-0812">Transmembrane</keyword>
<dbReference type="Proteomes" id="UP001597109">
    <property type="component" value="Unassembled WGS sequence"/>
</dbReference>
<comment type="caution">
    <text evidence="3">The sequence shown here is derived from an EMBL/GenBank/DDBJ whole genome shotgun (WGS) entry which is preliminary data.</text>
</comment>
<evidence type="ECO:0000259" key="2">
    <source>
        <dbReference type="PROSITE" id="PS51704"/>
    </source>
</evidence>
<dbReference type="EMBL" id="JBHTKI010000014">
    <property type="protein sequence ID" value="MFD1031905.1"/>
    <property type="molecule type" value="Genomic_DNA"/>
</dbReference>
<evidence type="ECO:0000256" key="1">
    <source>
        <dbReference type="SAM" id="Phobius"/>
    </source>
</evidence>
<protein>
    <submittedName>
        <fullName evidence="3">Glycerophosphodiester phosphodiesterase</fullName>
    </submittedName>
</protein>
<reference evidence="4" key="1">
    <citation type="journal article" date="2019" name="Int. J. Syst. Evol. Microbiol.">
        <title>The Global Catalogue of Microorganisms (GCM) 10K type strain sequencing project: providing services to taxonomists for standard genome sequencing and annotation.</title>
        <authorList>
            <consortium name="The Broad Institute Genomics Platform"/>
            <consortium name="The Broad Institute Genome Sequencing Center for Infectious Disease"/>
            <person name="Wu L."/>
            <person name="Ma J."/>
        </authorList>
    </citation>
    <scope>NUCLEOTIDE SEQUENCE [LARGE SCALE GENOMIC DNA]</scope>
    <source>
        <strain evidence="4">CCUG 56756</strain>
    </source>
</reference>
<sequence>MITLKKLLIVLVVMIIGAAVYILGDDSKRDQHSSLLDEDAFVLIAHRGASAIAPEHTLASYGMAMNRDADFIEIDLQMTKDGVLVAFHDDRVDRTTDGSGKVAEMDLADLKGLDAGSWFNAENPDRAQDEYVGIGVPTLEEIFTAFGDTTNYYIETKQPDKNDGMEENLLELLDQYGLLEESHPKGKVIIQSFSADSLKTIHELDDDIPLIQLIGNMEQEIPSPETFELYREYAVGIGVSSRIADEAYVAAAREAGLLVHLFVVDELAEGEKLKSWGANGIFTNDIEAVSSLK</sequence>
<keyword evidence="4" id="KW-1185">Reference proteome</keyword>
<dbReference type="PROSITE" id="PS51704">
    <property type="entry name" value="GP_PDE"/>
    <property type="match status" value="1"/>
</dbReference>
<evidence type="ECO:0000313" key="3">
    <source>
        <dbReference type="EMBL" id="MFD1031905.1"/>
    </source>
</evidence>
<accession>A0ABW3LBD4</accession>